<dbReference type="GO" id="GO:0016020">
    <property type="term" value="C:membrane"/>
    <property type="evidence" value="ECO:0007669"/>
    <property type="project" value="UniProtKB-SubCell"/>
</dbReference>
<dbReference type="Gene3D" id="1.10.3730.20">
    <property type="match status" value="1"/>
</dbReference>
<feature type="transmembrane region" description="Helical" evidence="6">
    <location>
        <begin position="60"/>
        <end position="81"/>
    </location>
</feature>
<feature type="transmembrane region" description="Helical" evidence="6">
    <location>
        <begin position="197"/>
        <end position="214"/>
    </location>
</feature>
<keyword evidence="3 6" id="KW-1133">Transmembrane helix</keyword>
<reference evidence="7" key="2">
    <citation type="submission" date="2014-06" db="EMBL/GenBank/DDBJ databases">
        <title>The complete genome of Blastobotrys (Arxula) adeninivorans LS3 - a yeast of biotechnological interest.</title>
        <authorList>
            <person name="Kunze G."/>
            <person name="Gaillardin C."/>
            <person name="Czernicka M."/>
            <person name="Durrens P."/>
            <person name="Martin T."/>
            <person name="Boer E."/>
            <person name="Gabaldon T."/>
            <person name="Cruz J."/>
            <person name="Talla E."/>
            <person name="Marck C."/>
            <person name="Goffeau A."/>
            <person name="Barbe V."/>
            <person name="Baret P."/>
            <person name="Baronian K."/>
            <person name="Beier S."/>
            <person name="Bleykasten C."/>
            <person name="Bode R."/>
            <person name="Casaregola S."/>
            <person name="Despons L."/>
            <person name="Fairhead C."/>
            <person name="Giersberg M."/>
            <person name="Gierski P."/>
            <person name="Hahnel U."/>
            <person name="Hartmann A."/>
            <person name="Jankowska D."/>
            <person name="Jubin C."/>
            <person name="Jung P."/>
            <person name="Lafontaine I."/>
            <person name="Leh-Louis V."/>
            <person name="Lemaire M."/>
            <person name="Marcet-Houben M."/>
            <person name="Mascher M."/>
            <person name="Morel G."/>
            <person name="Richard G.-F."/>
            <person name="Riechen J."/>
            <person name="Sacerdot C."/>
            <person name="Sarkar A."/>
            <person name="Savel G."/>
            <person name="Schacherer J."/>
            <person name="Sherman D."/>
            <person name="Straub M.-L."/>
            <person name="Stein N."/>
            <person name="Thierry A."/>
            <person name="Trautwein-Schult A."/>
            <person name="Westhof E."/>
            <person name="Worch S."/>
            <person name="Dujon B."/>
            <person name="Souciet J.-L."/>
            <person name="Wincker P."/>
            <person name="Scholz U."/>
            <person name="Neuveglise N."/>
        </authorList>
    </citation>
    <scope>NUCLEOTIDE SEQUENCE</scope>
    <source>
        <strain evidence="7">LS3</strain>
    </source>
</reference>
<dbReference type="AlphaFoldDB" id="A0A060TDB3"/>
<feature type="transmembrane region" description="Helical" evidence="6">
    <location>
        <begin position="167"/>
        <end position="185"/>
    </location>
</feature>
<comment type="subcellular location">
    <subcellularLocation>
        <location evidence="1">Membrane</location>
        <topology evidence="1">Multi-pass membrane protein</topology>
    </subcellularLocation>
</comment>
<evidence type="ECO:0000256" key="3">
    <source>
        <dbReference type="ARBA" id="ARBA00022989"/>
    </source>
</evidence>
<feature type="transmembrane region" description="Helical" evidence="6">
    <location>
        <begin position="234"/>
        <end position="253"/>
    </location>
</feature>
<evidence type="ECO:0000256" key="1">
    <source>
        <dbReference type="ARBA" id="ARBA00004141"/>
    </source>
</evidence>
<gene>
    <name evidence="7" type="ORF">GNLVRS02_ARAD1B23276g</name>
</gene>
<dbReference type="SUPFAM" id="SSF103481">
    <property type="entry name" value="Multidrug resistance efflux transporter EmrE"/>
    <property type="match status" value="1"/>
</dbReference>
<name>A0A060TDB3_BLAAD</name>
<accession>A0A060TDB3</accession>
<feature type="compositionally biased region" description="Polar residues" evidence="5">
    <location>
        <begin position="362"/>
        <end position="376"/>
    </location>
</feature>
<dbReference type="Pfam" id="PF05653">
    <property type="entry name" value="Mg_trans_NIPA"/>
    <property type="match status" value="1"/>
</dbReference>
<feature type="transmembrane region" description="Helical" evidence="6">
    <location>
        <begin position="6"/>
        <end position="26"/>
    </location>
</feature>
<dbReference type="InterPro" id="IPR037185">
    <property type="entry name" value="EmrE-like"/>
</dbReference>
<sequence length="464" mass="50321">MQDVYSTVGITLAICGNILINIALNIQRYAHNLQQRKHERLRRRQNGSHVAEPNYLKSRLWWIGAIIMTIGETGNFVAYGFAPASVVSPLGVFSLVSNCIVAPVFFHEKVRKRNFVGVAMAIVGILFITLSVEGIPGVQKPPDPIGTTGVPYDAYQSIMQAITQKSFKIYSIIMVGLALTILAFVDTSGPQAHKLKSLFANIFLVAIFGAYTALATKGLSGLLSFTFAKALSYYITYILIAVIAVTAVCQIIFLNRALQNFDATVVVPTHFVMFTISVITGSAVVFHDFEEKSPGQLASFFVGCILTFIGVWLITWRGPDSSPSPSSAKNAGTRPSVSSHSHYSHLVDHSIVNFPDVPHNPPSSRGLSRANSTPSSLCEGVFPSDEQNSVEATSDTSLLTPRWERPHLQSYGSELLHHPLVRTRSESITHPALSSLPATGSGLIGTMLSTKRSNGSLRTNDSDA</sequence>
<feature type="transmembrane region" description="Helical" evidence="6">
    <location>
        <begin position="297"/>
        <end position="316"/>
    </location>
</feature>
<feature type="compositionally biased region" description="Polar residues" evidence="5">
    <location>
        <begin position="447"/>
        <end position="464"/>
    </location>
</feature>
<dbReference type="InterPro" id="IPR008521">
    <property type="entry name" value="Mg_trans_NIPA"/>
</dbReference>
<protein>
    <submittedName>
        <fullName evidence="7">ARAD1B23276p</fullName>
    </submittedName>
</protein>
<proteinExistence type="predicted"/>
<dbReference type="GO" id="GO:0015095">
    <property type="term" value="F:magnesium ion transmembrane transporter activity"/>
    <property type="evidence" value="ECO:0007669"/>
    <property type="project" value="InterPro"/>
</dbReference>
<dbReference type="PhylomeDB" id="A0A060TDB3"/>
<feature type="transmembrane region" description="Helical" evidence="6">
    <location>
        <begin position="265"/>
        <end position="285"/>
    </location>
</feature>
<feature type="region of interest" description="Disordered" evidence="5">
    <location>
        <begin position="355"/>
        <end position="396"/>
    </location>
</feature>
<evidence type="ECO:0000256" key="6">
    <source>
        <dbReference type="SAM" id="Phobius"/>
    </source>
</evidence>
<feature type="transmembrane region" description="Helical" evidence="6">
    <location>
        <begin position="87"/>
        <end position="106"/>
    </location>
</feature>
<keyword evidence="4 6" id="KW-0472">Membrane</keyword>
<evidence type="ECO:0000256" key="2">
    <source>
        <dbReference type="ARBA" id="ARBA00022692"/>
    </source>
</evidence>
<dbReference type="PANTHER" id="PTHR12570">
    <property type="match status" value="1"/>
</dbReference>
<feature type="region of interest" description="Disordered" evidence="5">
    <location>
        <begin position="444"/>
        <end position="464"/>
    </location>
</feature>
<evidence type="ECO:0000313" key="7">
    <source>
        <dbReference type="EMBL" id="CDP36887.1"/>
    </source>
</evidence>
<dbReference type="EMBL" id="HG937692">
    <property type="protein sequence ID" value="CDP36887.1"/>
    <property type="molecule type" value="Genomic_DNA"/>
</dbReference>
<reference evidence="7" key="1">
    <citation type="submission" date="2014-02" db="EMBL/GenBank/DDBJ databases">
        <authorList>
            <person name="Genoscope - CEA"/>
        </authorList>
    </citation>
    <scope>NUCLEOTIDE SEQUENCE</scope>
    <source>
        <strain evidence="7">LS3</strain>
    </source>
</reference>
<evidence type="ECO:0000256" key="5">
    <source>
        <dbReference type="SAM" id="MobiDB-lite"/>
    </source>
</evidence>
<dbReference type="PANTHER" id="PTHR12570:SF65">
    <property type="entry name" value="MAGNESIUM TRANSPORTER NIPA9-RELATED"/>
    <property type="match status" value="1"/>
</dbReference>
<organism evidence="7">
    <name type="scientific">Blastobotrys adeninivorans</name>
    <name type="common">Yeast</name>
    <name type="synonym">Arxula adeninivorans</name>
    <dbReference type="NCBI Taxonomy" id="409370"/>
    <lineage>
        <taxon>Eukaryota</taxon>
        <taxon>Fungi</taxon>
        <taxon>Dikarya</taxon>
        <taxon>Ascomycota</taxon>
        <taxon>Saccharomycotina</taxon>
        <taxon>Dipodascomycetes</taxon>
        <taxon>Dipodascales</taxon>
        <taxon>Trichomonascaceae</taxon>
        <taxon>Blastobotrys</taxon>
    </lineage>
</organism>
<feature type="transmembrane region" description="Helical" evidence="6">
    <location>
        <begin position="115"/>
        <end position="132"/>
    </location>
</feature>
<evidence type="ECO:0000256" key="4">
    <source>
        <dbReference type="ARBA" id="ARBA00023136"/>
    </source>
</evidence>
<feature type="compositionally biased region" description="Polar residues" evidence="5">
    <location>
        <begin position="385"/>
        <end position="396"/>
    </location>
</feature>
<keyword evidence="2 6" id="KW-0812">Transmembrane</keyword>